<dbReference type="Gene3D" id="2.120.10.10">
    <property type="match status" value="1"/>
</dbReference>
<organism evidence="3 4">
    <name type="scientific">Candidatus Segetimicrobium genomatis</name>
    <dbReference type="NCBI Taxonomy" id="2569760"/>
    <lineage>
        <taxon>Bacteria</taxon>
        <taxon>Bacillati</taxon>
        <taxon>Candidatus Sysuimicrobiota</taxon>
        <taxon>Candidatus Sysuimicrobiia</taxon>
        <taxon>Candidatus Sysuimicrobiales</taxon>
        <taxon>Candidatus Segetimicrobiaceae</taxon>
        <taxon>Candidatus Segetimicrobium</taxon>
    </lineage>
</organism>
<sequence length="435" mass="47276">MMPNQCSMLRIIASMLLLIMVTAVSAAAPTLVAPDVTEDATEANSQPKIGVDDSGKIYITFVKTAGGYSQIFVASSTDGRRWDIQQVTRARAHARYPSLAVGPDNTVHLAWTQYDNGVGKVYYARYANQGWSTPLKVSPGDAYAGIPALAVDAQGTVHMVWYGIRAGAPAITTRHGSIYEILYTAASDGRLGPASNGAGWREPKVISPGIPDAINPALVIDSTGRLHSAWYQFDLRNYQVRHTLRPASTGAGVYDRAWTPPETISSGRADAMAVTLAAGPAGTAVVAWERRDSGSRIYFAERSQRWSGQQLISAPSQNGFNPSVAIDGRGRVYVAWDDGGQIYLRRRDGAWRETNRVTREAKSTHPIIAAVKDKVLVMWTQQVGDATRLRVATVEGTSVAPPRSRLPWGVVIAGLLVGYYLLWAALQRRRTRPRA</sequence>
<dbReference type="AlphaFoldDB" id="A0A537IWR4"/>
<dbReference type="EMBL" id="VBAP01000040">
    <property type="protein sequence ID" value="TMI75754.1"/>
    <property type="molecule type" value="Genomic_DNA"/>
</dbReference>
<dbReference type="Proteomes" id="UP000318834">
    <property type="component" value="Unassembled WGS sequence"/>
</dbReference>
<gene>
    <name evidence="3" type="ORF">E6H05_05905</name>
</gene>
<evidence type="ECO:0000256" key="2">
    <source>
        <dbReference type="SAM" id="SignalP"/>
    </source>
</evidence>
<dbReference type="InterPro" id="IPR036278">
    <property type="entry name" value="Sialidase_sf"/>
</dbReference>
<dbReference type="SUPFAM" id="SSF50939">
    <property type="entry name" value="Sialidases"/>
    <property type="match status" value="1"/>
</dbReference>
<evidence type="ECO:0000256" key="1">
    <source>
        <dbReference type="SAM" id="Phobius"/>
    </source>
</evidence>
<feature type="signal peptide" evidence="2">
    <location>
        <begin position="1"/>
        <end position="26"/>
    </location>
</feature>
<keyword evidence="1" id="KW-1133">Transmembrane helix</keyword>
<comment type="caution">
    <text evidence="3">The sequence shown here is derived from an EMBL/GenBank/DDBJ whole genome shotgun (WGS) entry which is preliminary data.</text>
</comment>
<proteinExistence type="predicted"/>
<feature type="chain" id="PRO_5021994055" evidence="2">
    <location>
        <begin position="27"/>
        <end position="435"/>
    </location>
</feature>
<dbReference type="CDD" id="cd15482">
    <property type="entry name" value="Sialidase_non-viral"/>
    <property type="match status" value="1"/>
</dbReference>
<name>A0A537IWR4_9BACT</name>
<reference evidence="3 4" key="1">
    <citation type="journal article" date="2019" name="Nat. Microbiol.">
        <title>Mediterranean grassland soil C-N compound turnover is dependent on rainfall and depth, and is mediated by genomically divergent microorganisms.</title>
        <authorList>
            <person name="Diamond S."/>
            <person name="Andeer P.F."/>
            <person name="Li Z."/>
            <person name="Crits-Christoph A."/>
            <person name="Burstein D."/>
            <person name="Anantharaman K."/>
            <person name="Lane K.R."/>
            <person name="Thomas B.C."/>
            <person name="Pan C."/>
            <person name="Northen T.R."/>
            <person name="Banfield J.F."/>
        </authorList>
    </citation>
    <scope>NUCLEOTIDE SEQUENCE [LARGE SCALE GENOMIC DNA]</scope>
    <source>
        <strain evidence="3">NP_8</strain>
    </source>
</reference>
<protein>
    <submittedName>
        <fullName evidence="3">Exo-alpha-sialidase</fullName>
    </submittedName>
</protein>
<evidence type="ECO:0000313" key="3">
    <source>
        <dbReference type="EMBL" id="TMI75754.1"/>
    </source>
</evidence>
<evidence type="ECO:0000313" key="4">
    <source>
        <dbReference type="Proteomes" id="UP000318834"/>
    </source>
</evidence>
<keyword evidence="1" id="KW-0812">Transmembrane</keyword>
<dbReference type="SUPFAM" id="SSF89372">
    <property type="entry name" value="Fucose-specific lectin"/>
    <property type="match status" value="1"/>
</dbReference>
<keyword evidence="1" id="KW-0472">Membrane</keyword>
<keyword evidence="2" id="KW-0732">Signal</keyword>
<accession>A0A537IWR4</accession>
<feature type="transmembrane region" description="Helical" evidence="1">
    <location>
        <begin position="406"/>
        <end position="426"/>
    </location>
</feature>